<dbReference type="PROSITE" id="PS00036">
    <property type="entry name" value="BZIP_BASIC"/>
    <property type="match status" value="1"/>
</dbReference>
<feature type="region of interest" description="Disordered" evidence="4">
    <location>
        <begin position="213"/>
        <end position="241"/>
    </location>
</feature>
<dbReference type="InterPro" id="IPR046347">
    <property type="entry name" value="bZIP_sf"/>
</dbReference>
<dbReference type="eggNOG" id="ENOG502RZGX">
    <property type="taxonomic scope" value="Eukaryota"/>
</dbReference>
<evidence type="ECO:0000256" key="5">
    <source>
        <dbReference type="SAM" id="Phobius"/>
    </source>
</evidence>
<feature type="transmembrane region" description="Helical" evidence="5">
    <location>
        <begin position="251"/>
        <end position="272"/>
    </location>
</feature>
<feature type="compositionally biased region" description="Low complexity" evidence="4">
    <location>
        <begin position="15"/>
        <end position="54"/>
    </location>
</feature>
<dbReference type="AlphaFoldDB" id="A0A251NCU8"/>
<feature type="domain" description="BZIP" evidence="6">
    <location>
        <begin position="233"/>
        <end position="247"/>
    </location>
</feature>
<dbReference type="Gramene" id="ONH97165">
    <property type="protein sequence ID" value="ONH97165"/>
    <property type="gene ID" value="PRUPE_7G173300"/>
</dbReference>
<feature type="region of interest" description="Disordered" evidence="4">
    <location>
        <begin position="117"/>
        <end position="150"/>
    </location>
</feature>
<keyword evidence="5" id="KW-1133">Transmembrane helix</keyword>
<reference evidence="7 8" key="1">
    <citation type="journal article" date="2013" name="Nat. Genet.">
        <title>The high-quality draft genome of peach (Prunus persica) identifies unique patterns of genetic diversity, domestication and genome evolution.</title>
        <authorList>
            <consortium name="International Peach Genome Initiative"/>
            <person name="Verde I."/>
            <person name="Abbott A.G."/>
            <person name="Scalabrin S."/>
            <person name="Jung S."/>
            <person name="Shu S."/>
            <person name="Marroni F."/>
            <person name="Zhebentyayeva T."/>
            <person name="Dettori M.T."/>
            <person name="Grimwood J."/>
            <person name="Cattonaro F."/>
            <person name="Zuccolo A."/>
            <person name="Rossini L."/>
            <person name="Jenkins J."/>
            <person name="Vendramin E."/>
            <person name="Meisel L.A."/>
            <person name="Decroocq V."/>
            <person name="Sosinski B."/>
            <person name="Prochnik S."/>
            <person name="Mitros T."/>
            <person name="Policriti A."/>
            <person name="Cipriani G."/>
            <person name="Dondini L."/>
            <person name="Ficklin S."/>
            <person name="Goodstein D.M."/>
            <person name="Xuan P."/>
            <person name="Del Fabbro C."/>
            <person name="Aramini V."/>
            <person name="Copetti D."/>
            <person name="Gonzalez S."/>
            <person name="Horner D.S."/>
            <person name="Falchi R."/>
            <person name="Lucas S."/>
            <person name="Mica E."/>
            <person name="Maldonado J."/>
            <person name="Lazzari B."/>
            <person name="Bielenberg D."/>
            <person name="Pirona R."/>
            <person name="Miculan M."/>
            <person name="Barakat A."/>
            <person name="Testolin R."/>
            <person name="Stella A."/>
            <person name="Tartarini S."/>
            <person name="Tonutti P."/>
            <person name="Arus P."/>
            <person name="Orellana A."/>
            <person name="Wells C."/>
            <person name="Main D."/>
            <person name="Vizzotto G."/>
            <person name="Silva H."/>
            <person name="Salamini F."/>
            <person name="Schmutz J."/>
            <person name="Morgante M."/>
            <person name="Rokhsar D.S."/>
        </authorList>
    </citation>
    <scope>NUCLEOTIDE SEQUENCE [LARGE SCALE GENOMIC DNA]</scope>
    <source>
        <strain evidence="8">cv. Nemared</strain>
    </source>
</reference>
<feature type="region of interest" description="Disordered" evidence="4">
    <location>
        <begin position="1"/>
        <end position="56"/>
    </location>
</feature>
<keyword evidence="3" id="KW-0539">Nucleus</keyword>
<dbReference type="CDD" id="cd14707">
    <property type="entry name" value="bZIP_plant_BZIP46"/>
    <property type="match status" value="1"/>
</dbReference>
<dbReference type="GO" id="GO:0003700">
    <property type="term" value="F:DNA-binding transcription factor activity"/>
    <property type="evidence" value="ECO:0007669"/>
    <property type="project" value="InterPro"/>
</dbReference>
<sequence length="323" mass="35880">MLSSTSTGRGSSDQTNYNTTSNNSTNTPKRVASSSTNSSWSSSSPSPFSHQPFSLQTPQRTMEEVWKDINLASLSETTPNRRSSLLHHINLPHGTHDPNFRNLQDFLARPFSHNEPPVSLVSTPTEQATLNSPASPPLPPPGPPPVLSLTNSGSDHFQLFYVSDPLIRPPSSEFHPHHRQSNPNNISSSVSNSFSASPFESLAASSSGLPSFGKRAFPDSDHSNSGGDRRHNRMIKNRESAARSRARKQEFLLFLCFGLSFAFYVFMISGWYQQAYTNELELEVAHLMEENTRLKRQQEQLCFAAASQQPKKHNLHRSSTAPF</sequence>
<evidence type="ECO:0000313" key="8">
    <source>
        <dbReference type="Proteomes" id="UP000006882"/>
    </source>
</evidence>
<evidence type="ECO:0000259" key="6">
    <source>
        <dbReference type="PROSITE" id="PS00036"/>
    </source>
</evidence>
<keyword evidence="2" id="KW-0238">DNA-binding</keyword>
<gene>
    <name evidence="7" type="ORF">PRUPE_7G173300</name>
</gene>
<dbReference type="GO" id="GO:0003677">
    <property type="term" value="F:DNA binding"/>
    <property type="evidence" value="ECO:0007669"/>
    <property type="project" value="UniProtKB-KW"/>
</dbReference>
<dbReference type="GO" id="GO:0045893">
    <property type="term" value="P:positive regulation of DNA-templated transcription"/>
    <property type="evidence" value="ECO:0007669"/>
    <property type="project" value="InterPro"/>
</dbReference>
<evidence type="ECO:0000256" key="1">
    <source>
        <dbReference type="ARBA" id="ARBA00004123"/>
    </source>
</evidence>
<evidence type="ECO:0000313" key="7">
    <source>
        <dbReference type="EMBL" id="ONH97165.1"/>
    </source>
</evidence>
<dbReference type="SUPFAM" id="SSF57959">
    <property type="entry name" value="Leucine zipper domain"/>
    <property type="match status" value="1"/>
</dbReference>
<dbReference type="GO" id="GO:0005634">
    <property type="term" value="C:nucleus"/>
    <property type="evidence" value="ECO:0000318"/>
    <property type="project" value="GO_Central"/>
</dbReference>
<feature type="region of interest" description="Disordered" evidence="4">
    <location>
        <begin position="171"/>
        <end position="190"/>
    </location>
</feature>
<feature type="compositionally biased region" description="Low complexity" evidence="4">
    <location>
        <begin position="181"/>
        <end position="190"/>
    </location>
</feature>
<dbReference type="Proteomes" id="UP000006882">
    <property type="component" value="Chromosome G7"/>
</dbReference>
<name>A0A251NCU8_PRUPE</name>
<keyword evidence="8" id="KW-1185">Reference proteome</keyword>
<dbReference type="PANTHER" id="PTHR22952">
    <property type="entry name" value="CAMP-RESPONSE ELEMENT BINDING PROTEIN-RELATED"/>
    <property type="match status" value="1"/>
</dbReference>
<organism evidence="7 8">
    <name type="scientific">Prunus persica</name>
    <name type="common">Peach</name>
    <name type="synonym">Amygdalus persica</name>
    <dbReference type="NCBI Taxonomy" id="3760"/>
    <lineage>
        <taxon>Eukaryota</taxon>
        <taxon>Viridiplantae</taxon>
        <taxon>Streptophyta</taxon>
        <taxon>Embryophyta</taxon>
        <taxon>Tracheophyta</taxon>
        <taxon>Spermatophyta</taxon>
        <taxon>Magnoliopsida</taxon>
        <taxon>eudicotyledons</taxon>
        <taxon>Gunneridae</taxon>
        <taxon>Pentapetalae</taxon>
        <taxon>rosids</taxon>
        <taxon>fabids</taxon>
        <taxon>Rosales</taxon>
        <taxon>Rosaceae</taxon>
        <taxon>Amygdaloideae</taxon>
        <taxon>Amygdaleae</taxon>
        <taxon>Prunus</taxon>
    </lineage>
</organism>
<comment type="subcellular location">
    <subcellularLocation>
        <location evidence="1">Nucleus</location>
    </subcellularLocation>
</comment>
<keyword evidence="5" id="KW-0472">Membrane</keyword>
<feature type="compositionally biased region" description="Polar residues" evidence="4">
    <location>
        <begin position="1"/>
        <end position="14"/>
    </location>
</feature>
<dbReference type="InterPro" id="IPR043452">
    <property type="entry name" value="BZIP46-like"/>
</dbReference>
<feature type="compositionally biased region" description="Pro residues" evidence="4">
    <location>
        <begin position="134"/>
        <end position="146"/>
    </location>
</feature>
<keyword evidence="5" id="KW-0812">Transmembrane</keyword>
<dbReference type="Gene3D" id="1.20.5.170">
    <property type="match status" value="1"/>
</dbReference>
<proteinExistence type="predicted"/>
<dbReference type="InterPro" id="IPR004827">
    <property type="entry name" value="bZIP"/>
</dbReference>
<feature type="compositionally biased region" description="Polar residues" evidence="4">
    <location>
        <begin position="120"/>
        <end position="131"/>
    </location>
</feature>
<evidence type="ECO:0000256" key="3">
    <source>
        <dbReference type="ARBA" id="ARBA00023242"/>
    </source>
</evidence>
<dbReference type="PANTHER" id="PTHR22952:SF433">
    <property type="entry name" value="PROTEIN FD"/>
    <property type="match status" value="1"/>
</dbReference>
<dbReference type="STRING" id="3760.A0A251NCU8"/>
<accession>A0A251NCU8</accession>
<evidence type="ECO:0000256" key="2">
    <source>
        <dbReference type="ARBA" id="ARBA00023125"/>
    </source>
</evidence>
<evidence type="ECO:0000256" key="4">
    <source>
        <dbReference type="SAM" id="MobiDB-lite"/>
    </source>
</evidence>
<dbReference type="EMBL" id="CM007657">
    <property type="protein sequence ID" value="ONH97165.1"/>
    <property type="molecule type" value="Genomic_DNA"/>
</dbReference>
<protein>
    <recommendedName>
        <fullName evidence="6">BZIP domain-containing protein</fullName>
    </recommendedName>
</protein>